<gene>
    <name evidence="5" type="ORF">FA10DRAFT_255151</name>
</gene>
<dbReference type="Pfam" id="PF01968">
    <property type="entry name" value="Hydantoinase_A"/>
    <property type="match status" value="1"/>
</dbReference>
<dbReference type="InterPro" id="IPR045079">
    <property type="entry name" value="Oxoprolinase-like"/>
</dbReference>
<comment type="similarity">
    <text evidence="1">Belongs to the oxoprolinase family.</text>
</comment>
<evidence type="ECO:0000259" key="3">
    <source>
        <dbReference type="Pfam" id="PF02538"/>
    </source>
</evidence>
<dbReference type="InParanoid" id="A0A316YI97"/>
<name>A0A316YI97_9BASI</name>
<dbReference type="InterPro" id="IPR003692">
    <property type="entry name" value="Hydantoinase_B"/>
</dbReference>
<dbReference type="GO" id="GO:0017168">
    <property type="term" value="F:5-oxoprolinase (ATP-hydrolyzing) activity"/>
    <property type="evidence" value="ECO:0007669"/>
    <property type="project" value="TreeGrafter"/>
</dbReference>
<dbReference type="PANTHER" id="PTHR11365:SF2">
    <property type="entry name" value="5-OXOPROLINASE"/>
    <property type="match status" value="1"/>
</dbReference>
<accession>A0A316YI97</accession>
<evidence type="ECO:0000313" key="5">
    <source>
        <dbReference type="EMBL" id="PWN88796.1"/>
    </source>
</evidence>
<feature type="domain" description="Hydantoinase A/oxoprolinase" evidence="2">
    <location>
        <begin position="234"/>
        <end position="526"/>
    </location>
</feature>
<feature type="domain" description="Hydantoinase B/oxoprolinase" evidence="3">
    <location>
        <begin position="737"/>
        <end position="1265"/>
    </location>
</feature>
<dbReference type="GO" id="GO:0006749">
    <property type="term" value="P:glutathione metabolic process"/>
    <property type="evidence" value="ECO:0007669"/>
    <property type="project" value="TreeGrafter"/>
</dbReference>
<evidence type="ECO:0000259" key="4">
    <source>
        <dbReference type="Pfam" id="PF05378"/>
    </source>
</evidence>
<dbReference type="FunCoup" id="A0A316YI97">
    <property type="interactions" value="15"/>
</dbReference>
<feature type="domain" description="Hydantoinase/oxoprolinase N-terminal" evidence="4">
    <location>
        <begin position="11"/>
        <end position="212"/>
    </location>
</feature>
<dbReference type="GO" id="GO:0005829">
    <property type="term" value="C:cytosol"/>
    <property type="evidence" value="ECO:0007669"/>
    <property type="project" value="TreeGrafter"/>
</dbReference>
<dbReference type="Pfam" id="PF05378">
    <property type="entry name" value="Hydant_A_N"/>
    <property type="match status" value="1"/>
</dbReference>
<protein>
    <recommendedName>
        <fullName evidence="7">5-oxoprolinase</fullName>
    </recommendedName>
</protein>
<evidence type="ECO:0000313" key="6">
    <source>
        <dbReference type="Proteomes" id="UP000245768"/>
    </source>
</evidence>
<evidence type="ECO:0000259" key="2">
    <source>
        <dbReference type="Pfam" id="PF01968"/>
    </source>
</evidence>
<dbReference type="PANTHER" id="PTHR11365">
    <property type="entry name" value="5-OXOPROLINASE RELATED"/>
    <property type="match status" value="1"/>
</dbReference>
<keyword evidence="6" id="KW-1185">Reference proteome</keyword>
<organism evidence="5 6">
    <name type="scientific">Acaromyces ingoldii</name>
    <dbReference type="NCBI Taxonomy" id="215250"/>
    <lineage>
        <taxon>Eukaryota</taxon>
        <taxon>Fungi</taxon>
        <taxon>Dikarya</taxon>
        <taxon>Basidiomycota</taxon>
        <taxon>Ustilaginomycotina</taxon>
        <taxon>Exobasidiomycetes</taxon>
        <taxon>Exobasidiales</taxon>
        <taxon>Cryptobasidiaceae</taxon>
        <taxon>Acaromyces</taxon>
    </lineage>
</organism>
<dbReference type="STRING" id="215250.A0A316YI97"/>
<proteinExistence type="inferred from homology"/>
<dbReference type="OrthoDB" id="3643at2759"/>
<evidence type="ECO:0000256" key="1">
    <source>
        <dbReference type="ARBA" id="ARBA00010403"/>
    </source>
</evidence>
<dbReference type="RefSeq" id="XP_025375994.1">
    <property type="nucleotide sequence ID" value="XM_025519755.1"/>
</dbReference>
<dbReference type="EMBL" id="KZ819638">
    <property type="protein sequence ID" value="PWN88796.1"/>
    <property type="molecule type" value="Genomic_DNA"/>
</dbReference>
<reference evidence="5 6" key="1">
    <citation type="journal article" date="2018" name="Mol. Biol. Evol.">
        <title>Broad Genomic Sampling Reveals a Smut Pathogenic Ancestry of the Fungal Clade Ustilaginomycotina.</title>
        <authorList>
            <person name="Kijpornyongpan T."/>
            <person name="Mondo S.J."/>
            <person name="Barry K."/>
            <person name="Sandor L."/>
            <person name="Lee J."/>
            <person name="Lipzen A."/>
            <person name="Pangilinan J."/>
            <person name="LaButti K."/>
            <person name="Hainaut M."/>
            <person name="Henrissat B."/>
            <person name="Grigoriev I.V."/>
            <person name="Spatafora J.W."/>
            <person name="Aime M.C."/>
        </authorList>
    </citation>
    <scope>NUCLEOTIDE SEQUENCE [LARGE SCALE GENOMIC DNA]</scope>
    <source>
        <strain evidence="5 6">MCA 4198</strain>
    </source>
</reference>
<dbReference type="Pfam" id="PF02538">
    <property type="entry name" value="Hydantoinase_B"/>
    <property type="match status" value="1"/>
</dbReference>
<evidence type="ECO:0008006" key="7">
    <source>
        <dbReference type="Google" id="ProtNLM"/>
    </source>
</evidence>
<sequence length="1297" mass="139104">MPESTLRRGIRIAIDRGGTFCDVFATIPDHKPLAFKILSSDPSNYADAPTEAVRRVLSVARDRDIPRSERIDLGDVESIRMGTTVATNALLERKGEPTAFLVTKGFRDLLVIGNQSRPDLFDLSVRRVDAIPSATVEVDERVVLAGDFALPDLPIIPCNGSDSVQIERALDMAAVERDLRQLHCQGYRSLAVALLHSYLYPQHELLIGQKAIEVGFEHVSLSSQVAPVIKAVSRAHSATADAYLTPELRRTVDAFLGSFHNIQPGMVQFMQSDGGLVSATSFSGLRAILSGPAGGVCGLAATCFDEEDGTPVIGFDMGGTSTDVSRYDGSFAHVLETTTAGVTIQTPQLDINTVAAGGGSILFWRNGMFAVGPESAGAHPGPACYRKGGPLTITDANLMLGRIILDSFPCVFGPNENEPLDVEVVKAKFAALAEEISADTGKPIAAHEVALGFIAVANESMCQPVRALTEAKGHSLASHNLAVFGGAGGQHACGIAEALEIERVLLHRHASILSAYGIALADMVQDKVVAFHVVYEPTSMSKIKEKVQQMKKSALQELVANAAPFASTEVEVFLNMRFDGTDTSLMVRQQENGTDCAAVFHQQHQREFGFTLQTRKIVVEEIRVRAVGRTGLPKSSNALMSTIGKIISRPIQEPTDGCKRRHVYFAQHGWIECPVFELSELQTPNLHLAGPCMMIDSTQTIVVAPGYTAAIAPEHVVLNRAPRAKVPETPKLLDDNDAVTLSIFAHKFMSIAERMGGALQKTSVSVNIKERLDFSCSIFTAQGDLVANAPHVPAMLGSMAFAVKYQLALWKGKLAPGDVLLSNHPVAGGVHLPDMTVITPVFDDGELIFCLASRGHHADVGGILPGSMPPHSKTIFDEGASIESLKVVEAGTFKEEELTRLLVDEPQKQPGGHGTRTLADNVSDIRAQIAANNRGSHLLGQLVNTYGLASVQSHMKGIQRKAEGAVRKLLRNFGQLRNFQPATAVDYMDDGTPIRLEIAIDEQGGAVFDFTGTGPEVLGNWNAPTAICFSSIIYALRSMLATDMPLNQGCLDPLKVIVPPNSLLSPSRDAAVCGGNVLTSQRITDVILKAFEACAASQGCMNNLTFGYQDPNGDTLGFYETIAGGSGAGPTWHGTSGVQTHMTNTRIGDAEVMERRYPVIVREFCIRPESGGAGLHRGGDGVVREIEFRRPLTCSILSERRSRAPYGMAGGQDADVGRNYWLRADAKQPGGYLPPVSLGGKNSTNMKQGDRIRIMTPGGGGYGTPTQAHLADVKTEMPWVPVANGSWSERAAIQASN</sequence>
<dbReference type="Proteomes" id="UP000245768">
    <property type="component" value="Unassembled WGS sequence"/>
</dbReference>
<dbReference type="GeneID" id="37041671"/>
<dbReference type="InterPro" id="IPR008040">
    <property type="entry name" value="Hydant_A_N"/>
</dbReference>
<dbReference type="InterPro" id="IPR002821">
    <property type="entry name" value="Hydantoinase_A"/>
</dbReference>